<reference evidence="7 8" key="1">
    <citation type="submission" date="2015-01" db="EMBL/GenBank/DDBJ databases">
        <title>The Genome Sequence of Exophiala xenobiotica CBS118157.</title>
        <authorList>
            <consortium name="The Broad Institute Genomics Platform"/>
            <person name="Cuomo C."/>
            <person name="de Hoog S."/>
            <person name="Gorbushina A."/>
            <person name="Stielow B."/>
            <person name="Teixiera M."/>
            <person name="Abouelleil A."/>
            <person name="Chapman S.B."/>
            <person name="Priest M."/>
            <person name="Young S.K."/>
            <person name="Wortman J."/>
            <person name="Nusbaum C."/>
            <person name="Birren B."/>
        </authorList>
    </citation>
    <scope>NUCLEOTIDE SEQUENCE [LARGE SCALE GENOMIC DNA]</scope>
    <source>
        <strain evidence="7 8">CBS 118157</strain>
    </source>
</reference>
<dbReference type="STRING" id="348802.A0A0D2EH23"/>
<sequence length="463" mass="51541">MAPPKASASPAPGPLGRGPRNRVADSLYDWCRKNRDLGHVFSQEELLDTNIIPNRDITVLLSSVQHLVANHLFKLHDRTGGTIGWELVDQEKAKNYQNLSRDERMVLLVIDGAGSSGIWTKTIKYKSQLHARILERVYKQLEAKGLIKPMKHVKNPGRKMYILAGLEPSQDATGGAWFSDGQLDTGLLTVMSAVVEQHVAAESWQTVEPDEADTEPTSPGQKRKVPTAGFEDVGDERAKAAKTDDVHKVKGTRQNTQKYEPFEVGYTGYPTARSVTNHLLVKKYTTTVLPQNAISQLLEVMVYDGLLVKLYRSANDDEFPDDYNNNMVTMYRSFKTPADLQAQHKLTKDKTSSHERARKAAYRKAELEEIGQGGSSEVPCLRCPVFDICGDGGPVNVATCKYFDDWYSQIEEADREVGGGRSASRDKDKGKDSARQKEKSCGRDPVKVEIELDSLQQDGDEIT</sequence>
<dbReference type="PANTHER" id="PTHR12780">
    <property type="entry name" value="RNA POLYMERASE III DNA DIRECTED , 39KD SUBUNIT-RELATED"/>
    <property type="match status" value="1"/>
</dbReference>
<comment type="similarity">
    <text evidence="2">Belongs to the eukaryotic RPC34/RPC39 RNA polymerase subunit family.</text>
</comment>
<feature type="region of interest" description="Disordered" evidence="6">
    <location>
        <begin position="1"/>
        <end position="20"/>
    </location>
</feature>
<keyword evidence="8" id="KW-1185">Reference proteome</keyword>
<dbReference type="Proteomes" id="UP000054342">
    <property type="component" value="Unassembled WGS sequence"/>
</dbReference>
<evidence type="ECO:0008006" key="9">
    <source>
        <dbReference type="Google" id="ProtNLM"/>
    </source>
</evidence>
<protein>
    <recommendedName>
        <fullName evidence="9">DNA-directed RNA polymerase III subunit RPC6</fullName>
    </recommendedName>
</protein>
<dbReference type="InterPro" id="IPR016049">
    <property type="entry name" value="RNA_pol_Rpc34-like"/>
</dbReference>
<dbReference type="Pfam" id="PF05158">
    <property type="entry name" value="RNA_pol_Rpc34"/>
    <property type="match status" value="1"/>
</dbReference>
<evidence type="ECO:0000256" key="2">
    <source>
        <dbReference type="ARBA" id="ARBA00011038"/>
    </source>
</evidence>
<dbReference type="SUPFAM" id="SSF46785">
    <property type="entry name" value="Winged helix' DNA-binding domain"/>
    <property type="match status" value="1"/>
</dbReference>
<feature type="compositionally biased region" description="Low complexity" evidence="6">
    <location>
        <begin position="1"/>
        <end position="10"/>
    </location>
</feature>
<evidence type="ECO:0000256" key="1">
    <source>
        <dbReference type="ARBA" id="ARBA00004123"/>
    </source>
</evidence>
<dbReference type="InterPro" id="IPR036390">
    <property type="entry name" value="WH_DNA-bd_sf"/>
</dbReference>
<evidence type="ECO:0000256" key="6">
    <source>
        <dbReference type="SAM" id="MobiDB-lite"/>
    </source>
</evidence>
<dbReference type="GO" id="GO:0006383">
    <property type="term" value="P:transcription by RNA polymerase III"/>
    <property type="evidence" value="ECO:0007669"/>
    <property type="project" value="InterPro"/>
</dbReference>
<comment type="subcellular location">
    <subcellularLocation>
        <location evidence="1">Nucleus</location>
    </subcellularLocation>
</comment>
<evidence type="ECO:0000256" key="3">
    <source>
        <dbReference type="ARBA" id="ARBA00022478"/>
    </source>
</evidence>
<gene>
    <name evidence="7" type="ORF">PV05_07065</name>
</gene>
<keyword evidence="5" id="KW-0539">Nucleus</keyword>
<dbReference type="FunFam" id="1.10.10.10:FF:000116">
    <property type="entry name" value="DNA-directed RNA polymerase III subunit RPC6"/>
    <property type="match status" value="1"/>
</dbReference>
<dbReference type="OrthoDB" id="613763at2759"/>
<feature type="compositionally biased region" description="Basic and acidic residues" evidence="6">
    <location>
        <begin position="235"/>
        <end position="248"/>
    </location>
</feature>
<evidence type="ECO:0000313" key="8">
    <source>
        <dbReference type="Proteomes" id="UP000054342"/>
    </source>
</evidence>
<dbReference type="RefSeq" id="XP_013315307.1">
    <property type="nucleotide sequence ID" value="XM_013459853.1"/>
</dbReference>
<feature type="region of interest" description="Disordered" evidence="6">
    <location>
        <begin position="202"/>
        <end position="253"/>
    </location>
</feature>
<keyword evidence="4" id="KW-0804">Transcription</keyword>
<dbReference type="EMBL" id="KN847320">
    <property type="protein sequence ID" value="KIW54723.1"/>
    <property type="molecule type" value="Genomic_DNA"/>
</dbReference>
<name>A0A0D2EH23_9EURO</name>
<organism evidence="7 8">
    <name type="scientific">Exophiala xenobiotica</name>
    <dbReference type="NCBI Taxonomy" id="348802"/>
    <lineage>
        <taxon>Eukaryota</taxon>
        <taxon>Fungi</taxon>
        <taxon>Dikarya</taxon>
        <taxon>Ascomycota</taxon>
        <taxon>Pezizomycotina</taxon>
        <taxon>Eurotiomycetes</taxon>
        <taxon>Chaetothyriomycetidae</taxon>
        <taxon>Chaetothyriales</taxon>
        <taxon>Herpotrichiellaceae</taxon>
        <taxon>Exophiala</taxon>
    </lineage>
</organism>
<proteinExistence type="inferred from homology"/>
<feature type="compositionally biased region" description="Basic and acidic residues" evidence="6">
    <location>
        <begin position="415"/>
        <end position="450"/>
    </location>
</feature>
<accession>A0A0D2EH23</accession>
<dbReference type="HOGENOM" id="CLU_033661_0_2_1"/>
<keyword evidence="3" id="KW-0240">DNA-directed RNA polymerase</keyword>
<dbReference type="GO" id="GO:0005737">
    <property type="term" value="C:cytoplasm"/>
    <property type="evidence" value="ECO:0007669"/>
    <property type="project" value="UniProtKB-ARBA"/>
</dbReference>
<feature type="region of interest" description="Disordered" evidence="6">
    <location>
        <begin position="414"/>
        <end position="463"/>
    </location>
</feature>
<dbReference type="AlphaFoldDB" id="A0A0D2EH23"/>
<dbReference type="GeneID" id="25328973"/>
<dbReference type="Gene3D" id="1.10.10.10">
    <property type="entry name" value="Winged helix-like DNA-binding domain superfamily/Winged helix DNA-binding domain"/>
    <property type="match status" value="1"/>
</dbReference>
<dbReference type="InterPro" id="IPR007832">
    <property type="entry name" value="RNA_pol_Rpc34"/>
</dbReference>
<dbReference type="GO" id="GO:0005666">
    <property type="term" value="C:RNA polymerase III complex"/>
    <property type="evidence" value="ECO:0007669"/>
    <property type="project" value="InterPro"/>
</dbReference>
<evidence type="ECO:0000313" key="7">
    <source>
        <dbReference type="EMBL" id="KIW54723.1"/>
    </source>
</evidence>
<dbReference type="InterPro" id="IPR036388">
    <property type="entry name" value="WH-like_DNA-bd_sf"/>
</dbReference>
<evidence type="ECO:0000256" key="5">
    <source>
        <dbReference type="ARBA" id="ARBA00023242"/>
    </source>
</evidence>
<dbReference type="GO" id="GO:0005654">
    <property type="term" value="C:nucleoplasm"/>
    <property type="evidence" value="ECO:0007669"/>
    <property type="project" value="UniProtKB-ARBA"/>
</dbReference>
<evidence type="ECO:0000256" key="4">
    <source>
        <dbReference type="ARBA" id="ARBA00023163"/>
    </source>
</evidence>